<accession>K9HBY7</accession>
<dbReference type="GO" id="GO:0006797">
    <property type="term" value="P:polyphosphate metabolic process"/>
    <property type="evidence" value="ECO:0007669"/>
    <property type="project" value="InterPro"/>
</dbReference>
<organism evidence="2 3">
    <name type="scientific">Caenispirillum salinarum AK4</name>
    <dbReference type="NCBI Taxonomy" id="1238182"/>
    <lineage>
        <taxon>Bacteria</taxon>
        <taxon>Pseudomonadati</taxon>
        <taxon>Pseudomonadota</taxon>
        <taxon>Alphaproteobacteria</taxon>
        <taxon>Rhodospirillales</taxon>
        <taxon>Novispirillaceae</taxon>
        <taxon>Caenispirillum</taxon>
    </lineage>
</organism>
<dbReference type="InterPro" id="IPR022489">
    <property type="entry name" value="PolyP_AMP_Tfrase"/>
</dbReference>
<feature type="domain" description="Polyphosphate kinase-2-related" evidence="1">
    <location>
        <begin position="21"/>
        <end position="230"/>
    </location>
</feature>
<dbReference type="GO" id="GO:0043751">
    <property type="term" value="F:polyphosphate:AMP phosphotransferase activity"/>
    <property type="evidence" value="ECO:0007669"/>
    <property type="project" value="InterPro"/>
</dbReference>
<dbReference type="Pfam" id="PF03976">
    <property type="entry name" value="PPK2"/>
    <property type="match status" value="2"/>
</dbReference>
<reference evidence="2 3" key="1">
    <citation type="journal article" date="2013" name="Genome Announc.">
        <title>Draft Genome Sequence of an Alphaproteobacterium, Caenispirillum salinarum AK4(T), Isolated from a Solar Saltern.</title>
        <authorList>
            <person name="Khatri I."/>
            <person name="Singh A."/>
            <person name="Korpole S."/>
            <person name="Pinnaka A.K."/>
            <person name="Subramanian S."/>
        </authorList>
    </citation>
    <scope>NUCLEOTIDE SEQUENCE [LARGE SCALE GENOMIC DNA]</scope>
    <source>
        <strain evidence="2 3">AK4</strain>
    </source>
</reference>
<proteinExistence type="predicted"/>
<dbReference type="AlphaFoldDB" id="K9HBY7"/>
<dbReference type="OrthoDB" id="9775224at2"/>
<feature type="domain" description="Polyphosphate kinase-2-related" evidence="1">
    <location>
        <begin position="294"/>
        <end position="516"/>
    </location>
</feature>
<evidence type="ECO:0000259" key="1">
    <source>
        <dbReference type="Pfam" id="PF03976"/>
    </source>
</evidence>
<protein>
    <submittedName>
        <fullName evidence="2">UDP-galactose-lipid carrier transferase</fullName>
    </submittedName>
</protein>
<name>K9HBY7_9PROT</name>
<dbReference type="STRING" id="1238182.C882_1059"/>
<keyword evidence="3" id="KW-1185">Reference proteome</keyword>
<dbReference type="RefSeq" id="WP_009541715.1">
    <property type="nucleotide sequence ID" value="NZ_ANHY01000017.1"/>
</dbReference>
<evidence type="ECO:0000313" key="3">
    <source>
        <dbReference type="Proteomes" id="UP000009881"/>
    </source>
</evidence>
<dbReference type="InterPro" id="IPR022488">
    <property type="entry name" value="PPK2-related"/>
</dbReference>
<dbReference type="PATRIC" id="fig|1238182.3.peg.3273"/>
<dbReference type="Proteomes" id="UP000009881">
    <property type="component" value="Unassembled WGS sequence"/>
</dbReference>
<dbReference type="NCBIfam" id="TIGR03708">
    <property type="entry name" value="poly_P_AMP_trns"/>
    <property type="match status" value="1"/>
</dbReference>
<dbReference type="EMBL" id="ANHY01000017">
    <property type="protein sequence ID" value="EKV28058.1"/>
    <property type="molecule type" value="Genomic_DNA"/>
</dbReference>
<keyword evidence="2" id="KW-0808">Transferase</keyword>
<dbReference type="PANTHER" id="PTHR34383">
    <property type="entry name" value="POLYPHOSPHATE:AMP PHOSPHOTRANSFERASE-RELATED"/>
    <property type="match status" value="1"/>
</dbReference>
<comment type="caution">
    <text evidence="2">The sequence shown here is derived from an EMBL/GenBank/DDBJ whole genome shotgun (WGS) entry which is preliminary data.</text>
</comment>
<dbReference type="Gene3D" id="3.40.50.300">
    <property type="entry name" value="P-loop containing nucleotide triphosphate hydrolases"/>
    <property type="match status" value="2"/>
</dbReference>
<dbReference type="InterPro" id="IPR027417">
    <property type="entry name" value="P-loop_NTPase"/>
</dbReference>
<sequence length="521" mass="60973">MFRTAELGRTVSKEDFDVVAGPLRIELIELQQKLRAADFPVIVIFAGVDGAGKSETINLLNEWMDPRWIVTRAYGQPSDEERERPHFWRYWRDLPPRGRIGLFLSPWYSQPLLERAYGQIDDARFDERLSRIAAFEKELADDGALILKFWMHLGKKEQKKRLKTLEKDPNESWRVTERDWTHWEMYEDFIEASERLIVQTSVAHAPWQIVEGSDNRYRSLTVLTAIRDAALRHLEAQKMRNKLVHTLDAKQKKQEEQVEQAAVEAGADVEHASGRQILSRLPSILTALDMDKSLSKKEYSARLQKGRARLNGLYRAAKAKGISSILVLEGWDAAGKGGAIRRVTAGLDARDYQVIPVAAPTDEERDHHYLWRFWRHLSRAGRTTIYDRSWYGRVLVERVEGFATQEEWKRAYSEIRDFEEQLVEHGSVLVKYWFHVTPEEQLARFKKREETPYKRWKLTDEDWRNREKWGDYEAAVNEMVERTSTHACPWTLVEGNDKRFARVKALETYCEALERRLDGEK</sequence>
<dbReference type="PANTHER" id="PTHR34383:SF3">
    <property type="entry name" value="POLYPHOSPHATE:AMP PHOSPHOTRANSFERASE"/>
    <property type="match status" value="1"/>
</dbReference>
<gene>
    <name evidence="2" type="ORF">C882_1059</name>
</gene>
<dbReference type="SUPFAM" id="SSF52540">
    <property type="entry name" value="P-loop containing nucleoside triphosphate hydrolases"/>
    <property type="match status" value="2"/>
</dbReference>
<dbReference type="eggNOG" id="COG2326">
    <property type="taxonomic scope" value="Bacteria"/>
</dbReference>
<evidence type="ECO:0000313" key="2">
    <source>
        <dbReference type="EMBL" id="EKV28058.1"/>
    </source>
</evidence>